<dbReference type="eggNOG" id="COG1853">
    <property type="taxonomic scope" value="Bacteria"/>
</dbReference>
<accession>K9HE04</accession>
<evidence type="ECO:0000256" key="2">
    <source>
        <dbReference type="ARBA" id="ARBA00023002"/>
    </source>
</evidence>
<dbReference type="Gene3D" id="2.30.110.10">
    <property type="entry name" value="Electron Transport, Fmn-binding Protein, Chain A"/>
    <property type="match status" value="1"/>
</dbReference>
<dbReference type="InterPro" id="IPR050268">
    <property type="entry name" value="NADH-dep_flavin_reductase"/>
</dbReference>
<dbReference type="PATRIC" id="fig|1238182.3.peg.3134"/>
<proteinExistence type="inferred from homology"/>
<dbReference type="GO" id="GO:0042602">
    <property type="term" value="F:riboflavin reductase (NADPH) activity"/>
    <property type="evidence" value="ECO:0007669"/>
    <property type="project" value="TreeGrafter"/>
</dbReference>
<comment type="caution">
    <text evidence="4">The sequence shown here is derived from an EMBL/GenBank/DDBJ whole genome shotgun (WGS) entry which is preliminary data.</text>
</comment>
<dbReference type="EMBL" id="ANHY01000015">
    <property type="protein sequence ID" value="EKV28708.1"/>
    <property type="molecule type" value="Genomic_DNA"/>
</dbReference>
<keyword evidence="4" id="KW-0503">Monooxygenase</keyword>
<reference evidence="4 5" key="1">
    <citation type="journal article" date="2013" name="Genome Announc.">
        <title>Draft Genome Sequence of an Alphaproteobacterium, Caenispirillum salinarum AK4(T), Isolated from a Solar Saltern.</title>
        <authorList>
            <person name="Khatri I."/>
            <person name="Singh A."/>
            <person name="Korpole S."/>
            <person name="Pinnaka A.K."/>
            <person name="Subramanian S."/>
        </authorList>
    </citation>
    <scope>NUCLEOTIDE SEQUENCE [LARGE SCALE GENOMIC DNA]</scope>
    <source>
        <strain evidence="4 5">AK4</strain>
    </source>
</reference>
<evidence type="ECO:0000313" key="5">
    <source>
        <dbReference type="Proteomes" id="UP000009881"/>
    </source>
</evidence>
<dbReference type="OrthoDB" id="9792858at2"/>
<dbReference type="Proteomes" id="UP000009881">
    <property type="component" value="Unassembled WGS sequence"/>
</dbReference>
<evidence type="ECO:0000256" key="1">
    <source>
        <dbReference type="ARBA" id="ARBA00008898"/>
    </source>
</evidence>
<dbReference type="InterPro" id="IPR002563">
    <property type="entry name" value="Flavin_Rdtase-like_dom"/>
</dbReference>
<comment type="similarity">
    <text evidence="1">Belongs to the non-flavoprotein flavin reductase family.</text>
</comment>
<dbReference type="STRING" id="1238182.C882_0920"/>
<dbReference type="RefSeq" id="WP_009541576.1">
    <property type="nucleotide sequence ID" value="NZ_ANHY01000015.1"/>
</dbReference>
<dbReference type="SMART" id="SM00903">
    <property type="entry name" value="Flavin_Reduct"/>
    <property type="match status" value="1"/>
</dbReference>
<protein>
    <submittedName>
        <fullName evidence="4">Nitrilotriacetate monooxygenase component B</fullName>
    </submittedName>
</protein>
<dbReference type="Pfam" id="PF01613">
    <property type="entry name" value="Flavin_Reduct"/>
    <property type="match status" value="1"/>
</dbReference>
<dbReference type="PANTHER" id="PTHR30466:SF11">
    <property type="entry name" value="FLAVIN-DEPENDENT MONOOXYGENASE, REDUCTASE SUBUNIT HSAB"/>
    <property type="match status" value="1"/>
</dbReference>
<dbReference type="GO" id="GO:0004497">
    <property type="term" value="F:monooxygenase activity"/>
    <property type="evidence" value="ECO:0007669"/>
    <property type="project" value="UniProtKB-KW"/>
</dbReference>
<sequence>MTLPMRAQPFDTRDYRRALGQFATGVCVVTTRDADGHPQGLTVNSFSSVSLDPPLVLWSLTTDSAILPAFQHAGHFAVNVLASDQMDVSNRFASPGERFQGLDWESGHADLPLLSGCLANFECKTVATHPGGDHLIFIGEVMRYDARPGEPLIYSGGRYAVAEPHPGFD</sequence>
<dbReference type="SUPFAM" id="SSF50475">
    <property type="entry name" value="FMN-binding split barrel"/>
    <property type="match status" value="1"/>
</dbReference>
<gene>
    <name evidence="4" type="ORF">C882_0920</name>
</gene>
<evidence type="ECO:0000259" key="3">
    <source>
        <dbReference type="SMART" id="SM00903"/>
    </source>
</evidence>
<dbReference type="InterPro" id="IPR012349">
    <property type="entry name" value="Split_barrel_FMN-bd"/>
</dbReference>
<organism evidence="4 5">
    <name type="scientific">Caenispirillum salinarum AK4</name>
    <dbReference type="NCBI Taxonomy" id="1238182"/>
    <lineage>
        <taxon>Bacteria</taxon>
        <taxon>Pseudomonadati</taxon>
        <taxon>Pseudomonadota</taxon>
        <taxon>Alphaproteobacteria</taxon>
        <taxon>Rhodospirillales</taxon>
        <taxon>Novispirillaceae</taxon>
        <taxon>Caenispirillum</taxon>
    </lineage>
</organism>
<dbReference type="GO" id="GO:0010181">
    <property type="term" value="F:FMN binding"/>
    <property type="evidence" value="ECO:0007669"/>
    <property type="project" value="InterPro"/>
</dbReference>
<dbReference type="PANTHER" id="PTHR30466">
    <property type="entry name" value="FLAVIN REDUCTASE"/>
    <property type="match status" value="1"/>
</dbReference>
<feature type="domain" description="Flavin reductase like" evidence="3">
    <location>
        <begin position="19"/>
        <end position="161"/>
    </location>
</feature>
<keyword evidence="2" id="KW-0560">Oxidoreductase</keyword>
<evidence type="ECO:0000313" key="4">
    <source>
        <dbReference type="EMBL" id="EKV28708.1"/>
    </source>
</evidence>
<keyword evidence="5" id="KW-1185">Reference proteome</keyword>
<name>K9HE04_9PROT</name>
<dbReference type="AlphaFoldDB" id="K9HE04"/>